<dbReference type="Pfam" id="PF13472">
    <property type="entry name" value="Lipase_GDSL_2"/>
    <property type="match status" value="1"/>
</dbReference>
<sequence>MFRDQQTYNPSPSQVAPVDGDHGPRDVGLVFIGDSFVAGYGDPKGLGWVSRVVSRTQHPDVQLSAYNLGIRGDSSADVLARWRTECPPRWRGRGERRLVISAGHHDVLSGITTARSRLNLANILDDAQAQGIAAFVVGSTPTNDPTFNATLEIVTEAQADVCARRGVPFVDCFRPLQGHDQWTADLAATGDGFHPGQAGYGLIAWLVLHGGWDAWMRLAR</sequence>
<evidence type="ECO:0000313" key="4">
    <source>
        <dbReference type="Proteomes" id="UP000431092"/>
    </source>
</evidence>
<keyword evidence="4" id="KW-1185">Reference proteome</keyword>
<dbReference type="PANTHER" id="PTHR30383">
    <property type="entry name" value="THIOESTERASE 1/PROTEASE 1/LYSOPHOSPHOLIPASE L1"/>
    <property type="match status" value="1"/>
</dbReference>
<evidence type="ECO:0000259" key="2">
    <source>
        <dbReference type="Pfam" id="PF13472"/>
    </source>
</evidence>
<evidence type="ECO:0000256" key="1">
    <source>
        <dbReference type="SAM" id="MobiDB-lite"/>
    </source>
</evidence>
<feature type="compositionally biased region" description="Polar residues" evidence="1">
    <location>
        <begin position="1"/>
        <end position="14"/>
    </location>
</feature>
<dbReference type="EMBL" id="WLVL01000056">
    <property type="protein sequence ID" value="MTB73282.1"/>
    <property type="molecule type" value="Genomic_DNA"/>
</dbReference>
<dbReference type="RefSeq" id="WP_375804531.1">
    <property type="nucleotide sequence ID" value="NZ_CP171001.1"/>
</dbReference>
<feature type="domain" description="SGNH hydrolase-type esterase" evidence="2">
    <location>
        <begin position="31"/>
        <end position="201"/>
    </location>
</feature>
<dbReference type="InterPro" id="IPR036514">
    <property type="entry name" value="SGNH_hydro_sf"/>
</dbReference>
<dbReference type="InterPro" id="IPR051532">
    <property type="entry name" value="Ester_Hydrolysis_Enzymes"/>
</dbReference>
<dbReference type="Gene3D" id="3.40.50.1110">
    <property type="entry name" value="SGNH hydrolase"/>
    <property type="match status" value="1"/>
</dbReference>
<proteinExistence type="predicted"/>
<dbReference type="SUPFAM" id="SSF52266">
    <property type="entry name" value="SGNH hydrolase"/>
    <property type="match status" value="1"/>
</dbReference>
<feature type="region of interest" description="Disordered" evidence="1">
    <location>
        <begin position="1"/>
        <end position="20"/>
    </location>
</feature>
<organism evidence="3 4">
    <name type="scientific">Arsenicicoccus cauae</name>
    <dbReference type="NCBI Taxonomy" id="2663847"/>
    <lineage>
        <taxon>Bacteria</taxon>
        <taxon>Bacillati</taxon>
        <taxon>Actinomycetota</taxon>
        <taxon>Actinomycetes</taxon>
        <taxon>Micrococcales</taxon>
        <taxon>Intrasporangiaceae</taxon>
        <taxon>Arsenicicoccus</taxon>
    </lineage>
</organism>
<name>A0A6I3IGT7_9MICO</name>
<gene>
    <name evidence="3" type="ORF">GGG17_15205</name>
</gene>
<dbReference type="Proteomes" id="UP000431092">
    <property type="component" value="Unassembled WGS sequence"/>
</dbReference>
<evidence type="ECO:0000313" key="3">
    <source>
        <dbReference type="EMBL" id="MTB73282.1"/>
    </source>
</evidence>
<accession>A0A6I3IGT7</accession>
<protein>
    <submittedName>
        <fullName evidence="3">G-D-S-L family lipolytic protein</fullName>
    </submittedName>
</protein>
<reference evidence="3 4" key="1">
    <citation type="submission" date="2019-11" db="EMBL/GenBank/DDBJ databases">
        <title>Whole genome sequencing identifies a novel species of the genus Arsenicicoccus isolated from human blood.</title>
        <authorList>
            <person name="Jeong J.H."/>
            <person name="Kweon O.J."/>
            <person name="Kim H.R."/>
            <person name="Kim T.-H."/>
            <person name="Ha S.-M."/>
            <person name="Lee M.-K."/>
        </authorList>
    </citation>
    <scope>NUCLEOTIDE SEQUENCE [LARGE SCALE GENOMIC DNA]</scope>
    <source>
        <strain evidence="3 4">MKL-02</strain>
    </source>
</reference>
<dbReference type="AlphaFoldDB" id="A0A6I3IGT7"/>
<dbReference type="PANTHER" id="PTHR30383:SF5">
    <property type="entry name" value="SGNH HYDROLASE-TYPE ESTERASE DOMAIN-CONTAINING PROTEIN"/>
    <property type="match status" value="1"/>
</dbReference>
<dbReference type="InterPro" id="IPR013830">
    <property type="entry name" value="SGNH_hydro"/>
</dbReference>
<dbReference type="GO" id="GO:0004622">
    <property type="term" value="F:phosphatidylcholine lysophospholipase activity"/>
    <property type="evidence" value="ECO:0007669"/>
    <property type="project" value="TreeGrafter"/>
</dbReference>
<comment type="caution">
    <text evidence="3">The sequence shown here is derived from an EMBL/GenBank/DDBJ whole genome shotgun (WGS) entry which is preliminary data.</text>
</comment>